<comment type="caution">
    <text evidence="2">The sequence shown here is derived from an EMBL/GenBank/DDBJ whole genome shotgun (WGS) entry which is preliminary data.</text>
</comment>
<evidence type="ECO:0000313" key="2">
    <source>
        <dbReference type="EMBL" id="KAK5812115.1"/>
    </source>
</evidence>
<gene>
    <name evidence="2" type="ORF">PVK06_027526</name>
</gene>
<dbReference type="Proteomes" id="UP001358586">
    <property type="component" value="Chromosome 8"/>
</dbReference>
<accession>A0ABR0P0I2</accession>
<feature type="transmembrane region" description="Helical" evidence="1">
    <location>
        <begin position="107"/>
        <end position="126"/>
    </location>
</feature>
<reference evidence="2 3" key="1">
    <citation type="submission" date="2023-03" db="EMBL/GenBank/DDBJ databases">
        <title>WGS of Gossypium arboreum.</title>
        <authorList>
            <person name="Yu D."/>
        </authorList>
    </citation>
    <scope>NUCLEOTIDE SEQUENCE [LARGE SCALE GENOMIC DNA]</scope>
    <source>
        <tissue evidence="2">Leaf</tissue>
    </source>
</reference>
<keyword evidence="1" id="KW-1133">Transmembrane helix</keyword>
<evidence type="ECO:0000313" key="3">
    <source>
        <dbReference type="Proteomes" id="UP001358586"/>
    </source>
</evidence>
<keyword evidence="1" id="KW-0472">Membrane</keyword>
<evidence type="ECO:0000256" key="1">
    <source>
        <dbReference type="SAM" id="Phobius"/>
    </source>
</evidence>
<proteinExistence type="predicted"/>
<name>A0ABR0P0I2_GOSAR</name>
<keyword evidence="3" id="KW-1185">Reference proteome</keyword>
<keyword evidence="1" id="KW-0812">Transmembrane</keyword>
<protein>
    <submittedName>
        <fullName evidence="2">Uncharacterized protein</fullName>
    </submittedName>
</protein>
<dbReference type="EMBL" id="JARKNE010000008">
    <property type="protein sequence ID" value="KAK5812115.1"/>
    <property type="molecule type" value="Genomic_DNA"/>
</dbReference>
<sequence>MRRVYNHTQGHSIKARPAGGWANHHRISVVREKVNLSMAILGKIPNKFKGGWILINWLEKIFDKLLDDSTEEVIQQYAQAFIMRLIRGILMLDKSRNLVYAMQLDKMLIGGAFVAAIVALVANTIFTS</sequence>
<organism evidence="2 3">
    <name type="scientific">Gossypium arboreum</name>
    <name type="common">Tree cotton</name>
    <name type="synonym">Gossypium nanking</name>
    <dbReference type="NCBI Taxonomy" id="29729"/>
    <lineage>
        <taxon>Eukaryota</taxon>
        <taxon>Viridiplantae</taxon>
        <taxon>Streptophyta</taxon>
        <taxon>Embryophyta</taxon>
        <taxon>Tracheophyta</taxon>
        <taxon>Spermatophyta</taxon>
        <taxon>Magnoliopsida</taxon>
        <taxon>eudicotyledons</taxon>
        <taxon>Gunneridae</taxon>
        <taxon>Pentapetalae</taxon>
        <taxon>rosids</taxon>
        <taxon>malvids</taxon>
        <taxon>Malvales</taxon>
        <taxon>Malvaceae</taxon>
        <taxon>Malvoideae</taxon>
        <taxon>Gossypium</taxon>
    </lineage>
</organism>